<dbReference type="PANTHER" id="PTHR11516">
    <property type="entry name" value="PYRUVATE DEHYDROGENASE E1 COMPONENT, ALPHA SUBUNIT BACTERIAL AND ORGANELLAR"/>
    <property type="match status" value="1"/>
</dbReference>
<dbReference type="InterPro" id="IPR029061">
    <property type="entry name" value="THDP-binding"/>
</dbReference>
<dbReference type="PANTHER" id="PTHR11516:SF60">
    <property type="entry name" value="PYRUVATE DEHYDROGENASE E1 COMPONENT SUBUNIT ALPHA"/>
    <property type="match status" value="1"/>
</dbReference>
<dbReference type="Gene3D" id="3.40.50.970">
    <property type="match status" value="1"/>
</dbReference>
<name>A0ABW5H3F2_9PSEU</name>
<protein>
    <submittedName>
        <fullName evidence="5">Thiamine pyrophosphate-dependent dehydrogenase E1 component subunit alpha</fullName>
    </submittedName>
</protein>
<accession>A0ABW5H3F2</accession>
<dbReference type="EMBL" id="JBHUKS010000006">
    <property type="protein sequence ID" value="MFD2467741.1"/>
    <property type="molecule type" value="Genomic_DNA"/>
</dbReference>
<feature type="domain" description="Dehydrogenase E1 component" evidence="4">
    <location>
        <begin position="14"/>
        <end position="308"/>
    </location>
</feature>
<evidence type="ECO:0000256" key="1">
    <source>
        <dbReference type="ARBA" id="ARBA00001964"/>
    </source>
</evidence>
<organism evidence="5 6">
    <name type="scientific">Amycolatopsis silviterrae</name>
    <dbReference type="NCBI Taxonomy" id="1656914"/>
    <lineage>
        <taxon>Bacteria</taxon>
        <taxon>Bacillati</taxon>
        <taxon>Actinomycetota</taxon>
        <taxon>Actinomycetes</taxon>
        <taxon>Pseudonocardiales</taxon>
        <taxon>Pseudonocardiaceae</taxon>
        <taxon>Amycolatopsis</taxon>
    </lineage>
</organism>
<evidence type="ECO:0000256" key="3">
    <source>
        <dbReference type="ARBA" id="ARBA00023052"/>
    </source>
</evidence>
<sequence>MPETATLLRHLESMWRIRLFEEEVTRLRSTGDVVGSVHLCNGQEAIYVGACAALDLARDAVFPTYRGHGWTLACGASPHALFAELLGRATGINGGRGGSAYLTAPEHGMYGENSIVGAGAPIAAGAALAATFDGSGRVALAAFGDGALNQGAVHEAMNFAAVRSLPVIFLVENNHYSELTPIADMVRVDRLFKRASAYGIPGARVDGNDPEAMRKAVSEAARRARAGEGPVVLEAMTQRIVGHYIGDAQHYRPTGDLDAALAAEPIGRLAAHLRELGVEESTLDTVRDRTAGEIAEASARALTDPLADPTTVLEHLYA</sequence>
<keyword evidence="6" id="KW-1185">Reference proteome</keyword>
<dbReference type="RefSeq" id="WP_378302739.1">
    <property type="nucleotide sequence ID" value="NZ_JBHUKS010000006.1"/>
</dbReference>
<keyword evidence="2" id="KW-0560">Oxidoreductase</keyword>
<keyword evidence="3" id="KW-0786">Thiamine pyrophosphate</keyword>
<evidence type="ECO:0000259" key="4">
    <source>
        <dbReference type="Pfam" id="PF00676"/>
    </source>
</evidence>
<dbReference type="SUPFAM" id="SSF52518">
    <property type="entry name" value="Thiamin diphosphate-binding fold (THDP-binding)"/>
    <property type="match status" value="1"/>
</dbReference>
<comment type="caution">
    <text evidence="5">The sequence shown here is derived from an EMBL/GenBank/DDBJ whole genome shotgun (WGS) entry which is preliminary data.</text>
</comment>
<dbReference type="InterPro" id="IPR001017">
    <property type="entry name" value="DH_E1"/>
</dbReference>
<comment type="cofactor">
    <cofactor evidence="1">
        <name>thiamine diphosphate</name>
        <dbReference type="ChEBI" id="CHEBI:58937"/>
    </cofactor>
</comment>
<dbReference type="CDD" id="cd02000">
    <property type="entry name" value="TPP_E1_PDC_ADC_BCADC"/>
    <property type="match status" value="1"/>
</dbReference>
<reference evidence="6" key="1">
    <citation type="journal article" date="2019" name="Int. J. Syst. Evol. Microbiol.">
        <title>The Global Catalogue of Microorganisms (GCM) 10K type strain sequencing project: providing services to taxonomists for standard genome sequencing and annotation.</title>
        <authorList>
            <consortium name="The Broad Institute Genomics Platform"/>
            <consortium name="The Broad Institute Genome Sequencing Center for Infectious Disease"/>
            <person name="Wu L."/>
            <person name="Ma J."/>
        </authorList>
    </citation>
    <scope>NUCLEOTIDE SEQUENCE [LARGE SCALE GENOMIC DNA]</scope>
    <source>
        <strain evidence="6">CGMCC 4.7641</strain>
    </source>
</reference>
<evidence type="ECO:0000313" key="6">
    <source>
        <dbReference type="Proteomes" id="UP001597483"/>
    </source>
</evidence>
<proteinExistence type="predicted"/>
<gene>
    <name evidence="5" type="ORF">ACFSVL_10075</name>
</gene>
<dbReference type="InterPro" id="IPR050642">
    <property type="entry name" value="PDH_E1_Alpha_Subunit"/>
</dbReference>
<evidence type="ECO:0000313" key="5">
    <source>
        <dbReference type="EMBL" id="MFD2467741.1"/>
    </source>
</evidence>
<evidence type="ECO:0000256" key="2">
    <source>
        <dbReference type="ARBA" id="ARBA00023002"/>
    </source>
</evidence>
<dbReference type="Proteomes" id="UP001597483">
    <property type="component" value="Unassembled WGS sequence"/>
</dbReference>
<dbReference type="Pfam" id="PF00676">
    <property type="entry name" value="E1_dh"/>
    <property type="match status" value="1"/>
</dbReference>